<comment type="caution">
    <text evidence="1">The sequence shown here is derived from an EMBL/GenBank/DDBJ whole genome shotgun (WGS) entry which is preliminary data.</text>
</comment>
<dbReference type="Proteomes" id="UP000195402">
    <property type="component" value="Unassembled WGS sequence"/>
</dbReference>
<protein>
    <recommendedName>
        <fullName evidence="3">Reverse transcriptase zinc-binding domain</fullName>
    </recommendedName>
</protein>
<reference evidence="1 2" key="1">
    <citation type="journal article" date="2017" name="Mol. Plant">
        <title>The Genome of Medicinal Plant Macleaya cordata Provides New Insights into Benzylisoquinoline Alkaloids Metabolism.</title>
        <authorList>
            <person name="Liu X."/>
            <person name="Liu Y."/>
            <person name="Huang P."/>
            <person name="Ma Y."/>
            <person name="Qing Z."/>
            <person name="Tang Q."/>
            <person name="Cao H."/>
            <person name="Cheng P."/>
            <person name="Zheng Y."/>
            <person name="Yuan Z."/>
            <person name="Zhou Y."/>
            <person name="Liu J."/>
            <person name="Tang Z."/>
            <person name="Zhuo Y."/>
            <person name="Zhang Y."/>
            <person name="Yu L."/>
            <person name="Huang J."/>
            <person name="Yang P."/>
            <person name="Peng Q."/>
            <person name="Zhang J."/>
            <person name="Jiang W."/>
            <person name="Zhang Z."/>
            <person name="Lin K."/>
            <person name="Ro D.K."/>
            <person name="Chen X."/>
            <person name="Xiong X."/>
            <person name="Shang Y."/>
            <person name="Huang S."/>
            <person name="Zeng J."/>
        </authorList>
    </citation>
    <scope>NUCLEOTIDE SEQUENCE [LARGE SCALE GENOMIC DNA]</scope>
    <source>
        <strain evidence="2">cv. BLH2017</strain>
        <tissue evidence="1">Root</tissue>
    </source>
</reference>
<evidence type="ECO:0000313" key="1">
    <source>
        <dbReference type="EMBL" id="OVA00100.1"/>
    </source>
</evidence>
<dbReference type="OrthoDB" id="1734132at2759"/>
<organism evidence="1 2">
    <name type="scientific">Macleaya cordata</name>
    <name type="common">Five-seeded plume-poppy</name>
    <name type="synonym">Bocconia cordata</name>
    <dbReference type="NCBI Taxonomy" id="56857"/>
    <lineage>
        <taxon>Eukaryota</taxon>
        <taxon>Viridiplantae</taxon>
        <taxon>Streptophyta</taxon>
        <taxon>Embryophyta</taxon>
        <taxon>Tracheophyta</taxon>
        <taxon>Spermatophyta</taxon>
        <taxon>Magnoliopsida</taxon>
        <taxon>Ranunculales</taxon>
        <taxon>Papaveraceae</taxon>
        <taxon>Papaveroideae</taxon>
        <taxon>Macleaya</taxon>
    </lineage>
</organism>
<evidence type="ECO:0000313" key="2">
    <source>
        <dbReference type="Proteomes" id="UP000195402"/>
    </source>
</evidence>
<gene>
    <name evidence="1" type="ORF">BVC80_1327g3</name>
</gene>
<sequence length="239" mass="28013">MGIFWGVRKFGVYRLGFRNLEGFNLALLAKIGWRLLSERDTLWVQILKHKYFLHGNPLKIISKKNSSWLWKCITKGFIQIKKFGVWEIRDGSRVDIWEDIWIPNITTLTEKPSIDTLSNINKVKDLSIEGTRVWNSDLLAICFDAQIVNKIKNIRIPSHGHDQFRWSLNNNGNFSVKSLFEAMYYVEVSTTINWIKVWSIDCLPRIQIFVWKCLSDILPLNVFLEQCGLTYLVAFIWKA</sequence>
<proteinExistence type="predicted"/>
<keyword evidence="2" id="KW-1185">Reference proteome</keyword>
<evidence type="ECO:0008006" key="3">
    <source>
        <dbReference type="Google" id="ProtNLM"/>
    </source>
</evidence>
<dbReference type="AlphaFoldDB" id="A0A200PPG9"/>
<dbReference type="InParanoid" id="A0A200PPG9"/>
<accession>A0A200PPG9</accession>
<name>A0A200PPG9_MACCD</name>
<dbReference type="EMBL" id="MVGT01004367">
    <property type="protein sequence ID" value="OVA00100.1"/>
    <property type="molecule type" value="Genomic_DNA"/>
</dbReference>